<sequence>MGMTTIGYLLVRSDEIPVRAKLASSYCLDPASHRCFSDHNWQIADESLVRVKWKQSSDYHRR</sequence>
<proteinExistence type="predicted"/>
<dbReference type="EMBL" id="JACEIK010000189">
    <property type="protein sequence ID" value="MCD7451969.1"/>
    <property type="molecule type" value="Genomic_DNA"/>
</dbReference>
<comment type="caution">
    <text evidence="1">The sequence shown here is derived from an EMBL/GenBank/DDBJ whole genome shotgun (WGS) entry which is preliminary data.</text>
</comment>
<dbReference type="Proteomes" id="UP000823775">
    <property type="component" value="Unassembled WGS sequence"/>
</dbReference>
<evidence type="ECO:0000313" key="1">
    <source>
        <dbReference type="EMBL" id="MCD7451969.1"/>
    </source>
</evidence>
<protein>
    <submittedName>
        <fullName evidence="1">Uncharacterized protein</fullName>
    </submittedName>
</protein>
<feature type="non-terminal residue" evidence="1">
    <location>
        <position position="62"/>
    </location>
</feature>
<name>A0ABS8RYV2_DATST</name>
<gene>
    <name evidence="1" type="ORF">HAX54_014347</name>
</gene>
<evidence type="ECO:0000313" key="2">
    <source>
        <dbReference type="Proteomes" id="UP000823775"/>
    </source>
</evidence>
<keyword evidence="2" id="KW-1185">Reference proteome</keyword>
<accession>A0ABS8RYV2</accession>
<organism evidence="1 2">
    <name type="scientific">Datura stramonium</name>
    <name type="common">Jimsonweed</name>
    <name type="synonym">Common thornapple</name>
    <dbReference type="NCBI Taxonomy" id="4076"/>
    <lineage>
        <taxon>Eukaryota</taxon>
        <taxon>Viridiplantae</taxon>
        <taxon>Streptophyta</taxon>
        <taxon>Embryophyta</taxon>
        <taxon>Tracheophyta</taxon>
        <taxon>Spermatophyta</taxon>
        <taxon>Magnoliopsida</taxon>
        <taxon>eudicotyledons</taxon>
        <taxon>Gunneridae</taxon>
        <taxon>Pentapetalae</taxon>
        <taxon>asterids</taxon>
        <taxon>lamiids</taxon>
        <taxon>Solanales</taxon>
        <taxon>Solanaceae</taxon>
        <taxon>Solanoideae</taxon>
        <taxon>Datureae</taxon>
        <taxon>Datura</taxon>
    </lineage>
</organism>
<reference evidence="1 2" key="1">
    <citation type="journal article" date="2021" name="BMC Genomics">
        <title>Datura genome reveals duplications of psychoactive alkaloid biosynthetic genes and high mutation rate following tissue culture.</title>
        <authorList>
            <person name="Rajewski A."/>
            <person name="Carter-House D."/>
            <person name="Stajich J."/>
            <person name="Litt A."/>
        </authorList>
    </citation>
    <scope>NUCLEOTIDE SEQUENCE [LARGE SCALE GENOMIC DNA]</scope>
    <source>
        <strain evidence="1">AR-01</strain>
    </source>
</reference>